<reference evidence="2" key="1">
    <citation type="submission" date="2020-05" db="EMBL/GenBank/DDBJ databases">
        <authorList>
            <person name="Chiriac C."/>
            <person name="Salcher M."/>
            <person name="Ghai R."/>
            <person name="Kavagutti S V."/>
        </authorList>
    </citation>
    <scope>NUCLEOTIDE SEQUENCE</scope>
</reference>
<gene>
    <name evidence="2" type="ORF">UFOPK3772_03075</name>
</gene>
<dbReference type="GO" id="GO:0006313">
    <property type="term" value="P:DNA transposition"/>
    <property type="evidence" value="ECO:0007669"/>
    <property type="project" value="InterPro"/>
</dbReference>
<proteinExistence type="predicted"/>
<organism evidence="2">
    <name type="scientific">freshwater metagenome</name>
    <dbReference type="NCBI Taxonomy" id="449393"/>
    <lineage>
        <taxon>unclassified sequences</taxon>
        <taxon>metagenomes</taxon>
        <taxon>ecological metagenomes</taxon>
    </lineage>
</organism>
<dbReference type="AlphaFoldDB" id="A0A6J7LHY7"/>
<dbReference type="InterPro" id="IPR002559">
    <property type="entry name" value="Transposase_11"/>
</dbReference>
<dbReference type="GO" id="GO:0004803">
    <property type="term" value="F:transposase activity"/>
    <property type="evidence" value="ECO:0007669"/>
    <property type="project" value="InterPro"/>
</dbReference>
<name>A0A6J7LHY7_9ZZZZ</name>
<dbReference type="Pfam" id="PF01609">
    <property type="entry name" value="DDE_Tnp_1"/>
    <property type="match status" value="1"/>
</dbReference>
<dbReference type="GO" id="GO:0003677">
    <property type="term" value="F:DNA binding"/>
    <property type="evidence" value="ECO:0007669"/>
    <property type="project" value="InterPro"/>
</dbReference>
<dbReference type="EMBL" id="CAFBNE010000153">
    <property type="protein sequence ID" value="CAB4968150.1"/>
    <property type="molecule type" value="Genomic_DNA"/>
</dbReference>
<sequence>MFKVARRVAKDRVISTVDPQARHGHKSSARGFDGYKGHIAIDPHSELITDTVVSAGNVGDAVDQRRAPTMPGASTDDVRVHLVLDHPHLTRSRRWPYGRSR</sequence>
<evidence type="ECO:0000259" key="1">
    <source>
        <dbReference type="Pfam" id="PF01609"/>
    </source>
</evidence>
<accession>A0A6J7LHY7</accession>
<feature type="domain" description="Transposase IS4-like" evidence="1">
    <location>
        <begin position="16"/>
        <end position="61"/>
    </location>
</feature>
<protein>
    <submittedName>
        <fullName evidence="2">Unannotated protein</fullName>
    </submittedName>
</protein>
<evidence type="ECO:0000313" key="2">
    <source>
        <dbReference type="EMBL" id="CAB4968150.1"/>
    </source>
</evidence>